<keyword evidence="2" id="KW-1185">Reference proteome</keyword>
<protein>
    <submittedName>
        <fullName evidence="1">Multidrug resistance protein fnx1</fullName>
    </submittedName>
</protein>
<accession>A0ACB8H6Z5</accession>
<reference evidence="1" key="1">
    <citation type="submission" date="2021-10" db="EMBL/GenBank/DDBJ databases">
        <title>Psilocybe cubensis genome.</title>
        <authorList>
            <person name="Mckernan K.J."/>
            <person name="Crawford S."/>
            <person name="Trippe A."/>
            <person name="Kane L.T."/>
            <person name="Mclaughlin S."/>
        </authorList>
    </citation>
    <scope>NUCLEOTIDE SEQUENCE</scope>
    <source>
        <strain evidence="1">MGC-MH-2018</strain>
    </source>
</reference>
<dbReference type="EMBL" id="JAFIQS020000003">
    <property type="protein sequence ID" value="KAH9483437.1"/>
    <property type="molecule type" value="Genomic_DNA"/>
</dbReference>
<gene>
    <name evidence="1" type="ORF">JR316_0002905</name>
</gene>
<proteinExistence type="predicted"/>
<evidence type="ECO:0000313" key="1">
    <source>
        <dbReference type="EMBL" id="KAH9483437.1"/>
    </source>
</evidence>
<organism evidence="1 2">
    <name type="scientific">Psilocybe cubensis</name>
    <name type="common">Psychedelic mushroom</name>
    <name type="synonym">Stropharia cubensis</name>
    <dbReference type="NCBI Taxonomy" id="181762"/>
    <lineage>
        <taxon>Eukaryota</taxon>
        <taxon>Fungi</taxon>
        <taxon>Dikarya</taxon>
        <taxon>Basidiomycota</taxon>
        <taxon>Agaricomycotina</taxon>
        <taxon>Agaricomycetes</taxon>
        <taxon>Agaricomycetidae</taxon>
        <taxon>Agaricales</taxon>
        <taxon>Agaricineae</taxon>
        <taxon>Strophariaceae</taxon>
        <taxon>Psilocybe</taxon>
    </lineage>
</organism>
<comment type="caution">
    <text evidence="1">The sequence shown here is derived from an EMBL/GenBank/DDBJ whole genome shotgun (WGS) entry which is preliminary data.</text>
</comment>
<dbReference type="Proteomes" id="UP000664032">
    <property type="component" value="Unassembled WGS sequence"/>
</dbReference>
<evidence type="ECO:0000313" key="2">
    <source>
        <dbReference type="Proteomes" id="UP000664032"/>
    </source>
</evidence>
<name>A0ACB8H6Z5_PSICU</name>
<sequence>MSLIFTDRSRLIYPASATSRSSATGTIQTPKYGSDSTVDRSFTSTLRSASSDSLGPLDISANARRRILAGIWLSQFLSSLNLTLVPTSLSRLPCQQASGALIVFISVLPSISSEFQRANEASWVGTSYLLATCTFTPLYGRLSNAMGRRGANQSAVLFAMVGILACGFSRSMSMLIVSRFISGMGGGGIFTTSSIITSDMYSLRSRGYIQSIGGIFYGLGMGLGGPIGGLINDWLGWRWAFLIQVPLFTFSLVLTSWNLTYTLPGTGRSPKEILRRIDYGGTFSLLAAVASVLLFLSMRFSEGLPLASPYVHVPLCSAIFFIMLFLIIEVYLAVEPILPAYLLTEIVPVLIGLSNALVAVCNLSITYFFPMWFQIVAKSSASSAGLHLLPNSVCISGGSFFAGYMMRRHARYKTLNAVFGILPFIAALLMTQMRVTSHWVHLWCTIMPLGFGNAVVLQTMYIALVSNLPDSQMAVGTGFVQLLRGLGQVGGLAAASAVFQSRLSIELHARLPNVSEELIQKIQHSSKLVEHLPTDIQQTARDAYAASIQCVFILAACASLMAYIVRLPIPDKNLAADERPPAVSESRRESQTSWSDNDSSSTLDEAEVEEDKGSRESSHRRRIESA</sequence>